<dbReference type="PROSITE" id="PS50972">
    <property type="entry name" value="PTERIN_BINDING"/>
    <property type="match status" value="1"/>
</dbReference>
<keyword evidence="7" id="KW-0460">Magnesium</keyword>
<keyword evidence="6" id="KW-0479">Metal-binding</keyword>
<dbReference type="Gene3D" id="3.20.20.20">
    <property type="entry name" value="Dihydropteroate synthase-like"/>
    <property type="match status" value="1"/>
</dbReference>
<gene>
    <name evidence="10" type="primary">folP</name>
    <name evidence="10" type="ORF">HY618_02925</name>
</gene>
<evidence type="ECO:0000256" key="2">
    <source>
        <dbReference type="ARBA" id="ARBA00001946"/>
    </source>
</evidence>
<dbReference type="PANTHER" id="PTHR20941:SF1">
    <property type="entry name" value="FOLIC ACID SYNTHESIS PROTEIN FOL1"/>
    <property type="match status" value="1"/>
</dbReference>
<dbReference type="GO" id="GO:0004156">
    <property type="term" value="F:dihydropteroate synthase activity"/>
    <property type="evidence" value="ECO:0007669"/>
    <property type="project" value="UniProtKB-EC"/>
</dbReference>
<dbReference type="GO" id="GO:0005829">
    <property type="term" value="C:cytosol"/>
    <property type="evidence" value="ECO:0007669"/>
    <property type="project" value="TreeGrafter"/>
</dbReference>
<comment type="cofactor">
    <cofactor evidence="2">
        <name>Mg(2+)</name>
        <dbReference type="ChEBI" id="CHEBI:18420"/>
    </cofactor>
</comment>
<evidence type="ECO:0000259" key="9">
    <source>
        <dbReference type="PROSITE" id="PS50972"/>
    </source>
</evidence>
<dbReference type="EMBL" id="JACQRX010000131">
    <property type="protein sequence ID" value="MBI4251387.1"/>
    <property type="molecule type" value="Genomic_DNA"/>
</dbReference>
<dbReference type="InterPro" id="IPR045031">
    <property type="entry name" value="DHP_synth-like"/>
</dbReference>
<organism evidence="10 11">
    <name type="scientific">Tectimicrobiota bacterium</name>
    <dbReference type="NCBI Taxonomy" id="2528274"/>
    <lineage>
        <taxon>Bacteria</taxon>
        <taxon>Pseudomonadati</taxon>
        <taxon>Nitrospinota/Tectimicrobiota group</taxon>
        <taxon>Candidatus Tectimicrobiota</taxon>
    </lineage>
</organism>
<dbReference type="PROSITE" id="PS00793">
    <property type="entry name" value="DHPS_2"/>
    <property type="match status" value="1"/>
</dbReference>
<comment type="catalytic activity">
    <reaction evidence="1">
        <text>(7,8-dihydropterin-6-yl)methyl diphosphate + 4-aminobenzoate = 7,8-dihydropteroate + diphosphate</text>
        <dbReference type="Rhea" id="RHEA:19949"/>
        <dbReference type="ChEBI" id="CHEBI:17836"/>
        <dbReference type="ChEBI" id="CHEBI:17839"/>
        <dbReference type="ChEBI" id="CHEBI:33019"/>
        <dbReference type="ChEBI" id="CHEBI:72950"/>
        <dbReference type="EC" id="2.5.1.15"/>
    </reaction>
</comment>
<evidence type="ECO:0000256" key="1">
    <source>
        <dbReference type="ARBA" id="ARBA00000012"/>
    </source>
</evidence>
<dbReference type="InterPro" id="IPR000489">
    <property type="entry name" value="Pterin-binding_dom"/>
</dbReference>
<dbReference type="Proteomes" id="UP000752292">
    <property type="component" value="Unassembled WGS sequence"/>
</dbReference>
<dbReference type="InterPro" id="IPR011005">
    <property type="entry name" value="Dihydropteroate_synth-like_sf"/>
</dbReference>
<dbReference type="EC" id="2.5.1.15" evidence="4"/>
<dbReference type="GO" id="GO:0046656">
    <property type="term" value="P:folic acid biosynthetic process"/>
    <property type="evidence" value="ECO:0007669"/>
    <property type="project" value="UniProtKB-KW"/>
</dbReference>
<sequence length="265" mass="27572">MGVLNVTPDSFSDGGKFSDLSCALEAVARMADEGADIIDIGGESTRPGSAPVDEAGELRRVMPVLERLGPSKGPLLSIDTRKPGVARAALEAGVHVLNDVGGLADPAMREAAARAGAPAVAMHMRGEPRTMQENPVYDDVAREVAAYLEGRAREAEAAGVRSVWVDPGLGFGKTWDHNLEILRQLPAFTAMRRPVVIGVSRKAFVGAVTGVAHAGDRLVGSKVAEAFAALAGADVIRTHDVKAAAEALKMAAALARGRVEERPGG</sequence>
<dbReference type="PANTHER" id="PTHR20941">
    <property type="entry name" value="FOLATE SYNTHESIS PROTEINS"/>
    <property type="match status" value="1"/>
</dbReference>
<accession>A0A932ZWB0</accession>
<keyword evidence="5 10" id="KW-0808">Transferase</keyword>
<comment type="pathway">
    <text evidence="3">Cofactor biosynthesis; tetrahydrofolate biosynthesis; 7,8-dihydrofolate from 2-amino-4-hydroxy-6-hydroxymethyl-7,8-dihydropteridine diphosphate and 4-aminobenzoate: step 1/2.</text>
</comment>
<dbReference type="InterPro" id="IPR006390">
    <property type="entry name" value="DHP_synth_dom"/>
</dbReference>
<dbReference type="CDD" id="cd00739">
    <property type="entry name" value="DHPS"/>
    <property type="match status" value="1"/>
</dbReference>
<dbReference type="NCBIfam" id="TIGR01496">
    <property type="entry name" value="DHPS"/>
    <property type="match status" value="1"/>
</dbReference>
<evidence type="ECO:0000256" key="6">
    <source>
        <dbReference type="ARBA" id="ARBA00022723"/>
    </source>
</evidence>
<dbReference type="SUPFAM" id="SSF51717">
    <property type="entry name" value="Dihydropteroate synthetase-like"/>
    <property type="match status" value="1"/>
</dbReference>
<evidence type="ECO:0000256" key="4">
    <source>
        <dbReference type="ARBA" id="ARBA00012458"/>
    </source>
</evidence>
<evidence type="ECO:0000256" key="8">
    <source>
        <dbReference type="ARBA" id="ARBA00022909"/>
    </source>
</evidence>
<keyword evidence="8" id="KW-0289">Folate biosynthesis</keyword>
<evidence type="ECO:0000313" key="11">
    <source>
        <dbReference type="Proteomes" id="UP000752292"/>
    </source>
</evidence>
<feature type="domain" description="Pterin-binding" evidence="9">
    <location>
        <begin position="1"/>
        <end position="249"/>
    </location>
</feature>
<dbReference type="AlphaFoldDB" id="A0A932ZWB0"/>
<name>A0A932ZWB0_UNCTE</name>
<dbReference type="Pfam" id="PF00809">
    <property type="entry name" value="Pterin_bind"/>
    <property type="match status" value="1"/>
</dbReference>
<evidence type="ECO:0000256" key="3">
    <source>
        <dbReference type="ARBA" id="ARBA00004763"/>
    </source>
</evidence>
<evidence type="ECO:0000313" key="10">
    <source>
        <dbReference type="EMBL" id="MBI4251387.1"/>
    </source>
</evidence>
<proteinExistence type="predicted"/>
<comment type="caution">
    <text evidence="10">The sequence shown here is derived from an EMBL/GenBank/DDBJ whole genome shotgun (WGS) entry which is preliminary data.</text>
</comment>
<dbReference type="GO" id="GO:0046872">
    <property type="term" value="F:metal ion binding"/>
    <property type="evidence" value="ECO:0007669"/>
    <property type="project" value="UniProtKB-KW"/>
</dbReference>
<evidence type="ECO:0000256" key="5">
    <source>
        <dbReference type="ARBA" id="ARBA00022679"/>
    </source>
</evidence>
<evidence type="ECO:0000256" key="7">
    <source>
        <dbReference type="ARBA" id="ARBA00022842"/>
    </source>
</evidence>
<reference evidence="10" key="1">
    <citation type="submission" date="2020-07" db="EMBL/GenBank/DDBJ databases">
        <title>Huge and variable diversity of episymbiotic CPR bacteria and DPANN archaea in groundwater ecosystems.</title>
        <authorList>
            <person name="He C.Y."/>
            <person name="Keren R."/>
            <person name="Whittaker M."/>
            <person name="Farag I.F."/>
            <person name="Doudna J."/>
            <person name="Cate J.H.D."/>
            <person name="Banfield J.F."/>
        </authorList>
    </citation>
    <scope>NUCLEOTIDE SEQUENCE</scope>
    <source>
        <strain evidence="10">NC_groundwater_1370_Ag_S-0.2um_69_93</strain>
    </source>
</reference>
<dbReference type="GO" id="GO:0046654">
    <property type="term" value="P:tetrahydrofolate biosynthetic process"/>
    <property type="evidence" value="ECO:0007669"/>
    <property type="project" value="TreeGrafter"/>
</dbReference>
<protein>
    <recommendedName>
        <fullName evidence="4">dihydropteroate synthase</fullName>
        <ecNumber evidence="4">2.5.1.15</ecNumber>
    </recommendedName>
</protein>